<proteinExistence type="predicted"/>
<evidence type="ECO:0000313" key="2">
    <source>
        <dbReference type="Proteomes" id="UP001160334"/>
    </source>
</evidence>
<dbReference type="RefSeq" id="WP_280762125.1">
    <property type="nucleotide sequence ID" value="NZ_JARXVC010000011.1"/>
</dbReference>
<keyword evidence="2" id="KW-1185">Reference proteome</keyword>
<reference evidence="1 2" key="1">
    <citation type="submission" date="2023-04" db="EMBL/GenBank/DDBJ databases">
        <title>Forest soil microbial communities from Buena Vista Peninsula, Colon Province, Panama.</title>
        <authorList>
            <person name="Bouskill N."/>
        </authorList>
    </citation>
    <scope>NUCLEOTIDE SEQUENCE [LARGE SCALE GENOMIC DNA]</scope>
    <source>
        <strain evidence="1 2">CFH S0262</strain>
    </source>
</reference>
<evidence type="ECO:0000313" key="1">
    <source>
        <dbReference type="EMBL" id="MDH6282832.1"/>
    </source>
</evidence>
<accession>A0ABT6MEY5</accession>
<dbReference type="Proteomes" id="UP001160334">
    <property type="component" value="Unassembled WGS sequence"/>
</dbReference>
<sequence length="84" mass="9537">MSTNAAHDRLHELVSTQSTEVLLESLRQLGRTAESASQDEIVVGTWIFGELTERHRDQIDLDRLDYDMYQRGMSDADAIESQIA</sequence>
<gene>
    <name evidence="1" type="ORF">M2280_004069</name>
</gene>
<dbReference type="EMBL" id="JARXVC010000011">
    <property type="protein sequence ID" value="MDH6282832.1"/>
    <property type="molecule type" value="Genomic_DNA"/>
</dbReference>
<protein>
    <submittedName>
        <fullName evidence="1">Uncharacterized protein</fullName>
    </submittedName>
</protein>
<name>A0ABT6MEY5_9NOCA</name>
<comment type="caution">
    <text evidence="1">The sequence shown here is derived from an EMBL/GenBank/DDBJ whole genome shotgun (WGS) entry which is preliminary data.</text>
</comment>
<organism evidence="1 2">
    <name type="scientific">Prescottella agglutinans</name>
    <dbReference type="NCBI Taxonomy" id="1644129"/>
    <lineage>
        <taxon>Bacteria</taxon>
        <taxon>Bacillati</taxon>
        <taxon>Actinomycetota</taxon>
        <taxon>Actinomycetes</taxon>
        <taxon>Mycobacteriales</taxon>
        <taxon>Nocardiaceae</taxon>
        <taxon>Prescottella</taxon>
    </lineage>
</organism>